<dbReference type="PROSITE" id="PS51408">
    <property type="entry name" value="TRANSFERRIN_LIKE_4"/>
    <property type="match status" value="2"/>
</dbReference>
<keyword evidence="2" id="KW-0732">Signal</keyword>
<feature type="domain" description="Transferrin-like" evidence="3">
    <location>
        <begin position="398"/>
        <end position="760"/>
    </location>
</feature>
<feature type="domain" description="Transferrin-like" evidence="3">
    <location>
        <begin position="31"/>
        <end position="382"/>
    </location>
</feature>
<proteinExistence type="evidence at transcript level"/>
<dbReference type="EMBL" id="AY154388">
    <property type="protein sequence ID" value="AAN39804.1"/>
    <property type="molecule type" value="mRNA"/>
</dbReference>
<organism evidence="4">
    <name type="scientific">Dunaliella salina</name>
    <name type="common">Green alga</name>
    <name type="synonym">Protococcus salinus</name>
    <dbReference type="NCBI Taxonomy" id="3046"/>
    <lineage>
        <taxon>Eukaryota</taxon>
        <taxon>Viridiplantae</taxon>
        <taxon>Chlorophyta</taxon>
        <taxon>core chlorophytes</taxon>
        <taxon>Chlorophyceae</taxon>
        <taxon>CS clade</taxon>
        <taxon>Chlamydomonadales</taxon>
        <taxon>Dunaliellaceae</taxon>
        <taxon>Dunaliella</taxon>
    </lineage>
</organism>
<dbReference type="Gene3D" id="3.40.190.10">
    <property type="entry name" value="Periplasmic binding protein-like II"/>
    <property type="match status" value="4"/>
</dbReference>
<evidence type="ECO:0000313" key="4">
    <source>
        <dbReference type="EMBL" id="AAN39804.1"/>
    </source>
</evidence>
<protein>
    <submittedName>
        <fullName evidence="4">Transferrin-like protein IDI-100</fullName>
    </submittedName>
</protein>
<name>Q8H1B6_DUNSA</name>
<feature type="signal peptide" evidence="2">
    <location>
        <begin position="1"/>
        <end position="28"/>
    </location>
</feature>
<dbReference type="PANTHER" id="PTHR11485:SF29">
    <property type="entry name" value="TRANSFERRIN 2"/>
    <property type="match status" value="1"/>
</dbReference>
<evidence type="ECO:0000256" key="1">
    <source>
        <dbReference type="SAM" id="MobiDB-lite"/>
    </source>
</evidence>
<reference evidence="4" key="1">
    <citation type="journal article" date="2003" name="Biochim. Biophys. Acta">
        <title>A transferrin-like protein that does not bind iron is induced by iron deficiency in the alga Dunaliella salina.</title>
        <authorList>
            <person name="Schwarz M."/>
            <person name="Sal-Man N."/>
            <person name="Zamir A."/>
            <person name="Pick U."/>
        </authorList>
    </citation>
    <scope>NUCLEOTIDE SEQUENCE</scope>
</reference>
<dbReference type="CDD" id="cd13529">
    <property type="entry name" value="PBP2_transferrin"/>
    <property type="match status" value="2"/>
</dbReference>
<dbReference type="SMART" id="SM00094">
    <property type="entry name" value="TR_FER"/>
    <property type="match status" value="1"/>
</dbReference>
<dbReference type="GO" id="GO:0006826">
    <property type="term" value="P:iron ion transport"/>
    <property type="evidence" value="ECO:0007669"/>
    <property type="project" value="TreeGrafter"/>
</dbReference>
<evidence type="ECO:0000256" key="2">
    <source>
        <dbReference type="SAM" id="SignalP"/>
    </source>
</evidence>
<gene>
    <name evidence="4" type="primary">idi-100</name>
</gene>
<feature type="chain" id="PRO_5004309384" evidence="2">
    <location>
        <begin position="29"/>
        <end position="908"/>
    </location>
</feature>
<dbReference type="GO" id="GO:0055037">
    <property type="term" value="C:recycling endosome"/>
    <property type="evidence" value="ECO:0007669"/>
    <property type="project" value="TreeGrafter"/>
</dbReference>
<dbReference type="GO" id="GO:0005886">
    <property type="term" value="C:plasma membrane"/>
    <property type="evidence" value="ECO:0007669"/>
    <property type="project" value="TreeGrafter"/>
</dbReference>
<evidence type="ECO:0000259" key="3">
    <source>
        <dbReference type="PROSITE" id="PS51408"/>
    </source>
</evidence>
<dbReference type="Pfam" id="PF00405">
    <property type="entry name" value="Transferrin"/>
    <property type="match status" value="2"/>
</dbReference>
<sequence length="908" mass="98759">MPTRRSGSVLGLSIWLASMCTLIASVAADTVRICVPFDDNDLTDQCTTNMQAGYGTTDVSFECTKGGSAEACMRRIATGVDHISVLGGNDLYLSHKDYRLTTFISQSIDGGTTTAVYYGLAVVKAETCTSGTIASFKDLRGKKACHTGYRRTVGWQLPIGKLLATGVMPEVADPDGEVSKDIASHRAFFGDSCVPGARDRDGNTLASNTKLCELCQTPTGDATCEFSDEVNDYASYTGAFKCMDQGDGQVAFVKETTLDDYNAELAEASAGQVQKGDFRILCDDKCVEWDGYLTDESCSTGKRPTSALIGRKDFPSTSLGVAAIDLLYNNGAVKPEAQLQGGRQSFFWSANNVEDGEPAVSLQKVEDYEFRNHFTAYEQYKHIEESEYQELENPDVTVKVCVPYDEDQAVEECSRIMDLEYSGTFGAGLTTKFQCSNGGSRDNCMKRIAEGQDDLSIFIGDDLYLAHRNYDLTAYIAQSFDGESTAVYTGLAVVKREKCECSGTDCIKKFGDLAATGEGTKKNACHMRYRRTDGWRLPVGKLLALGIMPELMDPSGKLNVDAYSQKEFFGDVCVPGAEDRNGEPAAEMCELCRAPEGAEDKCATRGDGYVYSGRVGAFQCMDEGAGDVAFVSESMLDGYNEELRSQNKQEVSKDDYRILCDDRCAPWDTYKTDPTCTTGHASTPAVVARKDFGTTAKGKAAIESLYNHGGVKPQASGIGGLRGRNGFFWAGRTTRLVLVPNPSSDAGFKEFFKSYDQYDHIAETEDADNAATTKQSTIRMRLSAVQLTSNDIDARNFAYENFVERFQARLRARLSDRCRENANSGCGKTIFINVLDVAFVSASRRRLLAATIDVQARVEGADAQLADGVAQGEQLDGVGRVERSTSQWQVGVTEGSSDDGSGGSPRWQ</sequence>
<dbReference type="GO" id="GO:0005615">
    <property type="term" value="C:extracellular space"/>
    <property type="evidence" value="ECO:0007669"/>
    <property type="project" value="TreeGrafter"/>
</dbReference>
<dbReference type="SUPFAM" id="SSF53850">
    <property type="entry name" value="Periplasmic binding protein-like II"/>
    <property type="match status" value="2"/>
</dbReference>
<dbReference type="InterPro" id="IPR001156">
    <property type="entry name" value="Transferrin-like_dom"/>
</dbReference>
<dbReference type="PRINTS" id="PR00422">
    <property type="entry name" value="TRANSFERRIN"/>
</dbReference>
<feature type="region of interest" description="Disordered" evidence="1">
    <location>
        <begin position="883"/>
        <end position="908"/>
    </location>
</feature>
<dbReference type="GO" id="GO:0005769">
    <property type="term" value="C:early endosome"/>
    <property type="evidence" value="ECO:0007669"/>
    <property type="project" value="TreeGrafter"/>
</dbReference>
<accession>Q8H1B6</accession>
<dbReference type="PANTHER" id="PTHR11485">
    <property type="entry name" value="TRANSFERRIN"/>
    <property type="match status" value="1"/>
</dbReference>
<dbReference type="AlphaFoldDB" id="Q8H1B6"/>